<dbReference type="GO" id="GO:0015833">
    <property type="term" value="P:peptide transport"/>
    <property type="evidence" value="ECO:0007669"/>
    <property type="project" value="InterPro"/>
</dbReference>
<gene>
    <name evidence="7" type="ORF">C7S10_16200</name>
</gene>
<organism evidence="7 8">
    <name type="scientific">Nocardioides currus</name>
    <dbReference type="NCBI Taxonomy" id="2133958"/>
    <lineage>
        <taxon>Bacteria</taxon>
        <taxon>Bacillati</taxon>
        <taxon>Actinomycetota</taxon>
        <taxon>Actinomycetes</taxon>
        <taxon>Propionibacteriales</taxon>
        <taxon>Nocardioidaceae</taxon>
        <taxon>Nocardioides</taxon>
    </lineage>
</organism>
<evidence type="ECO:0000256" key="2">
    <source>
        <dbReference type="ARBA" id="ARBA00022448"/>
    </source>
</evidence>
<dbReference type="NCBIfam" id="NF008453">
    <property type="entry name" value="PRK11308.1"/>
    <property type="match status" value="1"/>
</dbReference>
<keyword evidence="8" id="KW-1185">Reference proteome</keyword>
<sequence>MTNDPNVEAQIEPTEVGANSAETGERDLSADGVEEPHDFYADHEVQIASDYEGHVASRLDPNAEPVLEVEDLKMYFPVKSSGLIRRTIGHVQAVDGVSFQVPRGGSLGLVGESGCGKSTTGRLITRLYEPTGGSMMFEGRDLAKVSQREMKPYRRELQMIFQDPYTSLNPRHTVGSIVGAPLAVHNIVPKNKILGRVQELLEVVGLNPEHYNRYPNEFSGGQRQRIGIARALTLNPKLLVADEPVSALDVSIQAQVVNLLQDLQKEFDIAFLFIAHDLAIVRHFCPEVAVMYLGKIVEIADRETLYGRPHHPYTQALISAVPDVKQAAIGGRRERIRLEGDVPSPINPPSGCRFRTRCSYAQEICAKVEPPLLQIGKRHKVACHFAGELGAHPATPVTTELLGVDDQGNATGTTSPTPVTTGPGYENEWFDLKTKQLTSA</sequence>
<evidence type="ECO:0000313" key="8">
    <source>
        <dbReference type="Proteomes" id="UP000244867"/>
    </source>
</evidence>
<evidence type="ECO:0000259" key="6">
    <source>
        <dbReference type="PROSITE" id="PS50893"/>
    </source>
</evidence>
<dbReference type="AlphaFoldDB" id="A0A2R7YUK6"/>
<dbReference type="NCBIfam" id="TIGR01727">
    <property type="entry name" value="oligo_HPY"/>
    <property type="match status" value="1"/>
</dbReference>
<dbReference type="Gene3D" id="3.40.50.300">
    <property type="entry name" value="P-loop containing nucleotide triphosphate hydrolases"/>
    <property type="match status" value="1"/>
</dbReference>
<dbReference type="GO" id="GO:0005524">
    <property type="term" value="F:ATP binding"/>
    <property type="evidence" value="ECO:0007669"/>
    <property type="project" value="UniProtKB-KW"/>
</dbReference>
<keyword evidence="3" id="KW-0547">Nucleotide-binding</keyword>
<evidence type="ECO:0000313" key="7">
    <source>
        <dbReference type="EMBL" id="PUA80087.1"/>
    </source>
</evidence>
<keyword evidence="4 7" id="KW-0067">ATP-binding</keyword>
<dbReference type="PROSITE" id="PS50893">
    <property type="entry name" value="ABC_TRANSPORTER_2"/>
    <property type="match status" value="1"/>
</dbReference>
<dbReference type="SMART" id="SM00382">
    <property type="entry name" value="AAA"/>
    <property type="match status" value="1"/>
</dbReference>
<proteinExistence type="inferred from homology"/>
<reference evidence="7 8" key="1">
    <citation type="submission" date="2018-03" db="EMBL/GenBank/DDBJ databases">
        <authorList>
            <person name="Keele B.F."/>
        </authorList>
    </citation>
    <scope>NUCLEOTIDE SEQUENCE [LARGE SCALE GENOMIC DNA]</scope>
    <source>
        <strain evidence="7 8">IB-3</strain>
    </source>
</reference>
<dbReference type="Pfam" id="PF00005">
    <property type="entry name" value="ABC_tran"/>
    <property type="match status" value="1"/>
</dbReference>
<dbReference type="GO" id="GO:0055085">
    <property type="term" value="P:transmembrane transport"/>
    <property type="evidence" value="ECO:0007669"/>
    <property type="project" value="UniProtKB-ARBA"/>
</dbReference>
<dbReference type="FunFam" id="3.40.50.300:FF:000016">
    <property type="entry name" value="Oligopeptide ABC transporter ATP-binding component"/>
    <property type="match status" value="1"/>
</dbReference>
<protein>
    <submittedName>
        <fullName evidence="7">Dipeptide/oligopeptide/nickel ABC transporter ATP-binding protein</fullName>
    </submittedName>
</protein>
<dbReference type="InterPro" id="IPR017871">
    <property type="entry name" value="ABC_transporter-like_CS"/>
</dbReference>
<evidence type="ECO:0000256" key="4">
    <source>
        <dbReference type="ARBA" id="ARBA00022840"/>
    </source>
</evidence>
<feature type="domain" description="ABC transporter" evidence="6">
    <location>
        <begin position="78"/>
        <end position="318"/>
    </location>
</feature>
<evidence type="ECO:0000256" key="5">
    <source>
        <dbReference type="SAM" id="MobiDB-lite"/>
    </source>
</evidence>
<dbReference type="GO" id="GO:0016887">
    <property type="term" value="F:ATP hydrolysis activity"/>
    <property type="evidence" value="ECO:0007669"/>
    <property type="project" value="InterPro"/>
</dbReference>
<accession>A0A2R7YUK6</accession>
<keyword evidence="2" id="KW-0813">Transport</keyword>
<dbReference type="InterPro" id="IPR003593">
    <property type="entry name" value="AAA+_ATPase"/>
</dbReference>
<comment type="similarity">
    <text evidence="1">Belongs to the ABC transporter superfamily.</text>
</comment>
<feature type="compositionally biased region" description="Basic and acidic residues" evidence="5">
    <location>
        <begin position="23"/>
        <end position="33"/>
    </location>
</feature>
<feature type="region of interest" description="Disordered" evidence="5">
    <location>
        <begin position="1"/>
        <end position="33"/>
    </location>
</feature>
<name>A0A2R7YUK6_9ACTN</name>
<dbReference type="InterPro" id="IPR027417">
    <property type="entry name" value="P-loop_NTPase"/>
</dbReference>
<dbReference type="Pfam" id="PF08352">
    <property type="entry name" value="oligo_HPY"/>
    <property type="match status" value="1"/>
</dbReference>
<dbReference type="SUPFAM" id="SSF52540">
    <property type="entry name" value="P-loop containing nucleoside triphosphate hydrolases"/>
    <property type="match status" value="1"/>
</dbReference>
<dbReference type="CDD" id="cd03257">
    <property type="entry name" value="ABC_NikE_OppD_transporters"/>
    <property type="match status" value="1"/>
</dbReference>
<dbReference type="OrthoDB" id="5357528at2"/>
<feature type="compositionally biased region" description="Low complexity" evidence="5">
    <location>
        <begin position="411"/>
        <end position="424"/>
    </location>
</feature>
<dbReference type="InterPro" id="IPR050319">
    <property type="entry name" value="ABC_transp_ATP-bind"/>
</dbReference>
<dbReference type="InterPro" id="IPR013563">
    <property type="entry name" value="Oligopep_ABC_C"/>
</dbReference>
<evidence type="ECO:0000256" key="3">
    <source>
        <dbReference type="ARBA" id="ARBA00022741"/>
    </source>
</evidence>
<dbReference type="PROSITE" id="PS00211">
    <property type="entry name" value="ABC_TRANSPORTER_1"/>
    <property type="match status" value="1"/>
</dbReference>
<comment type="caution">
    <text evidence="7">The sequence shown here is derived from an EMBL/GenBank/DDBJ whole genome shotgun (WGS) entry which is preliminary data.</text>
</comment>
<dbReference type="PANTHER" id="PTHR43776:SF7">
    <property type="entry name" value="D,D-DIPEPTIDE TRANSPORT ATP-BINDING PROTEIN DDPF-RELATED"/>
    <property type="match status" value="1"/>
</dbReference>
<dbReference type="Proteomes" id="UP000244867">
    <property type="component" value="Unassembled WGS sequence"/>
</dbReference>
<dbReference type="InterPro" id="IPR003439">
    <property type="entry name" value="ABC_transporter-like_ATP-bd"/>
</dbReference>
<feature type="region of interest" description="Disordered" evidence="5">
    <location>
        <begin position="406"/>
        <end position="426"/>
    </location>
</feature>
<dbReference type="EMBL" id="PYXZ01000007">
    <property type="protein sequence ID" value="PUA80087.1"/>
    <property type="molecule type" value="Genomic_DNA"/>
</dbReference>
<dbReference type="PANTHER" id="PTHR43776">
    <property type="entry name" value="TRANSPORT ATP-BINDING PROTEIN"/>
    <property type="match status" value="1"/>
</dbReference>
<evidence type="ECO:0000256" key="1">
    <source>
        <dbReference type="ARBA" id="ARBA00005417"/>
    </source>
</evidence>